<keyword evidence="6" id="KW-0804">Transcription</keyword>
<dbReference type="SMART" id="SM00862">
    <property type="entry name" value="Trans_reg_C"/>
    <property type="match status" value="1"/>
</dbReference>
<dbReference type="Pfam" id="PF00072">
    <property type="entry name" value="Response_reg"/>
    <property type="match status" value="1"/>
</dbReference>
<proteinExistence type="predicted"/>
<dbReference type="InterPro" id="IPR011006">
    <property type="entry name" value="CheY-like_superfamily"/>
</dbReference>
<evidence type="ECO:0000256" key="4">
    <source>
        <dbReference type="ARBA" id="ARBA00023015"/>
    </source>
</evidence>
<dbReference type="NCBIfam" id="NF033117">
    <property type="entry name" value="vanR_ACDEGLN"/>
    <property type="match status" value="1"/>
</dbReference>
<dbReference type="PANTHER" id="PTHR48111:SF40">
    <property type="entry name" value="PHOSPHATE REGULON TRANSCRIPTIONAL REGULATORY PROTEIN PHOB"/>
    <property type="match status" value="1"/>
</dbReference>
<evidence type="ECO:0000256" key="2">
    <source>
        <dbReference type="ARBA" id="ARBA00022553"/>
    </source>
</evidence>
<evidence type="ECO:0000256" key="5">
    <source>
        <dbReference type="ARBA" id="ARBA00023125"/>
    </source>
</evidence>
<comment type="function">
    <text evidence="7">May play the central regulatory role in sporulation. It may be an element of the effector pathway responsible for the activation of sporulation genes in response to nutritional stress. Spo0A may act in concert with spo0H (a sigma factor) to control the expression of some genes that are critical to the sporulation process.</text>
</comment>
<feature type="DNA-binding region" description="OmpR/PhoB-type" evidence="9">
    <location>
        <begin position="132"/>
        <end position="231"/>
    </location>
</feature>
<dbReference type="Proteomes" id="UP000606193">
    <property type="component" value="Unassembled WGS sequence"/>
</dbReference>
<keyword evidence="3" id="KW-0902">Two-component regulatory system</keyword>
<gene>
    <name evidence="12" type="primary">vanR</name>
    <name evidence="12" type="ORF">H8704_09160</name>
</gene>
<sequence>MQNIIVLDDEQEIADLLEVYLANEGYQVFKFYRAEGVLDCIQENEISLAILDVMLPDIDGFQLCRQIRENWYFPIIMLTAKVEDVDKITGLTVGADDYITKPFNPLEVVARVKGQLRRSQTYNPSMTGQEDEETYNIRGLELTPNMHTCYLYGEKIDLPPIEYDILVYLCRHLGKVVSAEELFEAVWGEKYLNSNNTVMAHIARIREKLHENARAPKFIKTVWGVGYKMDR</sequence>
<evidence type="ECO:0000256" key="9">
    <source>
        <dbReference type="PROSITE-ProRule" id="PRU01091"/>
    </source>
</evidence>
<evidence type="ECO:0000313" key="12">
    <source>
        <dbReference type="EMBL" id="MBC8562791.1"/>
    </source>
</evidence>
<dbReference type="Gene3D" id="6.10.250.690">
    <property type="match status" value="1"/>
</dbReference>
<evidence type="ECO:0000259" key="10">
    <source>
        <dbReference type="PROSITE" id="PS50110"/>
    </source>
</evidence>
<feature type="domain" description="Response regulatory" evidence="10">
    <location>
        <begin position="3"/>
        <end position="116"/>
    </location>
</feature>
<keyword evidence="2 8" id="KW-0597">Phosphoprotein</keyword>
<protein>
    <recommendedName>
        <fullName evidence="1">Stage 0 sporulation protein A homolog</fullName>
    </recommendedName>
</protein>
<dbReference type="InterPro" id="IPR001867">
    <property type="entry name" value="OmpR/PhoB-type_DNA-bd"/>
</dbReference>
<dbReference type="InterPro" id="IPR039420">
    <property type="entry name" value="WalR-like"/>
</dbReference>
<dbReference type="PROSITE" id="PS50110">
    <property type="entry name" value="RESPONSE_REGULATORY"/>
    <property type="match status" value="1"/>
</dbReference>
<dbReference type="SMART" id="SM00448">
    <property type="entry name" value="REC"/>
    <property type="match status" value="1"/>
</dbReference>
<dbReference type="SUPFAM" id="SSF52172">
    <property type="entry name" value="CheY-like"/>
    <property type="match status" value="1"/>
</dbReference>
<dbReference type="InterPro" id="IPR016032">
    <property type="entry name" value="Sig_transdc_resp-reg_C-effctor"/>
</dbReference>
<evidence type="ECO:0000256" key="3">
    <source>
        <dbReference type="ARBA" id="ARBA00023012"/>
    </source>
</evidence>
<evidence type="ECO:0000256" key="6">
    <source>
        <dbReference type="ARBA" id="ARBA00023163"/>
    </source>
</evidence>
<reference evidence="12 13" key="1">
    <citation type="submission" date="2020-08" db="EMBL/GenBank/DDBJ databases">
        <title>Genome public.</title>
        <authorList>
            <person name="Liu C."/>
            <person name="Sun Q."/>
        </authorList>
    </citation>
    <scope>NUCLEOTIDE SEQUENCE [LARGE SCALE GENOMIC DNA]</scope>
    <source>
        <strain evidence="12 13">NSJ-37</strain>
    </source>
</reference>
<keyword evidence="5 9" id="KW-0238">DNA-binding</keyword>
<dbReference type="Gene3D" id="1.10.10.10">
    <property type="entry name" value="Winged helix-like DNA-binding domain superfamily/Winged helix DNA-binding domain"/>
    <property type="match status" value="1"/>
</dbReference>
<dbReference type="PANTHER" id="PTHR48111">
    <property type="entry name" value="REGULATOR OF RPOS"/>
    <property type="match status" value="1"/>
</dbReference>
<evidence type="ECO:0000313" key="13">
    <source>
        <dbReference type="Proteomes" id="UP000606193"/>
    </source>
</evidence>
<dbReference type="EMBL" id="JACRSX010000012">
    <property type="protein sequence ID" value="MBC8562791.1"/>
    <property type="molecule type" value="Genomic_DNA"/>
</dbReference>
<dbReference type="PROSITE" id="PS51755">
    <property type="entry name" value="OMPR_PHOB"/>
    <property type="match status" value="1"/>
</dbReference>
<dbReference type="CDD" id="cd17574">
    <property type="entry name" value="REC_OmpR"/>
    <property type="match status" value="1"/>
</dbReference>
<comment type="caution">
    <text evidence="12">The sequence shown here is derived from an EMBL/GenBank/DDBJ whole genome shotgun (WGS) entry which is preliminary data.</text>
</comment>
<evidence type="ECO:0000256" key="7">
    <source>
        <dbReference type="ARBA" id="ARBA00024867"/>
    </source>
</evidence>
<dbReference type="InterPro" id="IPR058211">
    <property type="entry name" value="VanR-like"/>
</dbReference>
<organism evidence="12 13">
    <name type="scientific">Jutongia huaianensis</name>
    <dbReference type="NCBI Taxonomy" id="2763668"/>
    <lineage>
        <taxon>Bacteria</taxon>
        <taxon>Bacillati</taxon>
        <taxon>Bacillota</taxon>
        <taxon>Clostridia</taxon>
        <taxon>Lachnospirales</taxon>
        <taxon>Lachnospiraceae</taxon>
        <taxon>Jutongia</taxon>
    </lineage>
</organism>
<accession>A0ABR7N2C8</accession>
<dbReference type="SUPFAM" id="SSF46894">
    <property type="entry name" value="C-terminal effector domain of the bipartite response regulators"/>
    <property type="match status" value="1"/>
</dbReference>
<feature type="domain" description="OmpR/PhoB-type" evidence="11">
    <location>
        <begin position="132"/>
        <end position="231"/>
    </location>
</feature>
<dbReference type="InterPro" id="IPR036388">
    <property type="entry name" value="WH-like_DNA-bd_sf"/>
</dbReference>
<dbReference type="Gene3D" id="3.40.50.2300">
    <property type="match status" value="1"/>
</dbReference>
<keyword evidence="4" id="KW-0805">Transcription regulation</keyword>
<dbReference type="CDD" id="cd00383">
    <property type="entry name" value="trans_reg_C"/>
    <property type="match status" value="1"/>
</dbReference>
<dbReference type="InterPro" id="IPR001789">
    <property type="entry name" value="Sig_transdc_resp-reg_receiver"/>
</dbReference>
<dbReference type="RefSeq" id="WP_022464195.1">
    <property type="nucleotide sequence ID" value="NZ_JACRSX010000012.1"/>
</dbReference>
<name>A0ABR7N2C8_9FIRM</name>
<evidence type="ECO:0000256" key="1">
    <source>
        <dbReference type="ARBA" id="ARBA00018672"/>
    </source>
</evidence>
<dbReference type="Pfam" id="PF00486">
    <property type="entry name" value="Trans_reg_C"/>
    <property type="match status" value="1"/>
</dbReference>
<keyword evidence="13" id="KW-1185">Reference proteome</keyword>
<evidence type="ECO:0000259" key="11">
    <source>
        <dbReference type="PROSITE" id="PS51755"/>
    </source>
</evidence>
<evidence type="ECO:0000256" key="8">
    <source>
        <dbReference type="PROSITE-ProRule" id="PRU00169"/>
    </source>
</evidence>
<feature type="modified residue" description="4-aspartylphosphate" evidence="8">
    <location>
        <position position="52"/>
    </location>
</feature>